<dbReference type="Pfam" id="PF09487">
    <property type="entry name" value="HrpB2"/>
    <property type="match status" value="1"/>
</dbReference>
<reference evidence="1 2" key="1">
    <citation type="journal article" date="2018" name="ISME J.">
        <title>Involvement of Burkholderiaceae and sulfurous volatiles in disease-suppressive soils.</title>
        <authorList>
            <person name="Carrion V.J."/>
            <person name="Cordovez V."/>
            <person name="Tyc O."/>
            <person name="Etalo D.W."/>
            <person name="de Bruijn I."/>
            <person name="de Jager V.C."/>
            <person name="Medema M.H."/>
            <person name="Eberl L."/>
            <person name="Raaijmakers J.M."/>
        </authorList>
    </citation>
    <scope>NUCLEOTIDE SEQUENCE [LARGE SCALE GENOMIC DNA]</scope>
    <source>
        <strain evidence="2">mHSR5</strain>
    </source>
</reference>
<dbReference type="NCBIfam" id="TIGR02558">
    <property type="entry name" value="HrpB2"/>
    <property type="match status" value="1"/>
</dbReference>
<accession>A0A2Z5N9K4</accession>
<evidence type="ECO:0000313" key="2">
    <source>
        <dbReference type="Proteomes" id="UP000253104"/>
    </source>
</evidence>
<dbReference type="EMBL" id="CP024904">
    <property type="protein sequence ID" value="AXF25790.1"/>
    <property type="molecule type" value="Genomic_DNA"/>
</dbReference>
<dbReference type="InterPro" id="IPR013391">
    <property type="entry name" value="T3SS_HrpB2"/>
</dbReference>
<gene>
    <name evidence="1" type="ORF">CUJ89_35850</name>
</gene>
<proteinExistence type="predicted"/>
<dbReference type="AlphaFoldDB" id="A0A2Z5N9K4"/>
<organism evidence="1 2">
    <name type="scientific">Burkholderia pyrrocinia</name>
    <name type="common">Pseudomonas pyrrocinia</name>
    <dbReference type="NCBI Taxonomy" id="60550"/>
    <lineage>
        <taxon>Bacteria</taxon>
        <taxon>Pseudomonadati</taxon>
        <taxon>Pseudomonadota</taxon>
        <taxon>Betaproteobacteria</taxon>
        <taxon>Burkholderiales</taxon>
        <taxon>Burkholderiaceae</taxon>
        <taxon>Burkholderia</taxon>
        <taxon>Burkholderia cepacia complex</taxon>
    </lineage>
</organism>
<evidence type="ECO:0000313" key="1">
    <source>
        <dbReference type="EMBL" id="AXF25790.1"/>
    </source>
</evidence>
<dbReference type="RefSeq" id="WP_114182153.1">
    <property type="nucleotide sequence ID" value="NZ_CP024904.1"/>
</dbReference>
<sequence>MTAIPPVPPVPSAIPGVAGADAGQTAGAPARPAQHLVDRFQALMHDAQPAPPDAQHAGGPSAIDRVMGAQQQALDTTFQDVDSFVANAQTMSIAELTAHQMQLMSELTVATFNLNVGSGLAQSGKSAVQTLFKNQ</sequence>
<dbReference type="Proteomes" id="UP000253104">
    <property type="component" value="Chromosome mHSR5_C"/>
</dbReference>
<dbReference type="OrthoDB" id="8780858at2"/>
<name>A0A2Z5N9K4_BURPY</name>
<protein>
    <submittedName>
        <fullName evidence="1">Type III secretion protein HrpB2</fullName>
    </submittedName>
</protein>